<evidence type="ECO:0000313" key="3">
    <source>
        <dbReference type="Proteomes" id="UP000199699"/>
    </source>
</evidence>
<organism evidence="2 3">
    <name type="scientific">Micromonospora nigra</name>
    <dbReference type="NCBI Taxonomy" id="145857"/>
    <lineage>
        <taxon>Bacteria</taxon>
        <taxon>Bacillati</taxon>
        <taxon>Actinomycetota</taxon>
        <taxon>Actinomycetes</taxon>
        <taxon>Micromonosporales</taxon>
        <taxon>Micromonosporaceae</taxon>
        <taxon>Micromonospora</taxon>
    </lineage>
</organism>
<dbReference type="AlphaFoldDB" id="A0A1C6R7E8"/>
<sequence length="295" mass="31901">MCTAQGVVGAGYGSRVDSVGHLVDVVEEFAAGAAVTVVPVVPERGYGPEVSITPDVLGLPEFLDLAGKLGGGVLYLETERLDPGADVAVDQVPSHLMARRGQVGRVSVAFAVNGVVHFWEVTATWFEDWLTLEEQASTRVSLPREDEDGHGDERLSEEERDRLADELAQKLVAMPEFRAAKSTGGARQRLASQLMPADTHRWVRWDAVREAVRQADELAAAAYEPVTQRLGELAAELTTVAEYQQARTSGARKQVAEHFLLGKADGFSPPAMVRDELVARAQEAVKAAKSSRALF</sequence>
<keyword evidence="3" id="KW-1185">Reference proteome</keyword>
<evidence type="ECO:0000256" key="1">
    <source>
        <dbReference type="SAM" id="MobiDB-lite"/>
    </source>
</evidence>
<gene>
    <name evidence="2" type="ORF">GA0070616_0072</name>
</gene>
<dbReference type="EMBL" id="FMHT01000002">
    <property type="protein sequence ID" value="SCL12944.1"/>
    <property type="molecule type" value="Genomic_DNA"/>
</dbReference>
<reference evidence="2 3" key="1">
    <citation type="submission" date="2016-06" db="EMBL/GenBank/DDBJ databases">
        <authorList>
            <person name="Kjaerup R.B."/>
            <person name="Dalgaard T.S."/>
            <person name="Juul-Madsen H.R."/>
        </authorList>
    </citation>
    <scope>NUCLEOTIDE SEQUENCE [LARGE SCALE GENOMIC DNA]</scope>
    <source>
        <strain evidence="2 3">DSM 43818</strain>
    </source>
</reference>
<protein>
    <submittedName>
        <fullName evidence="2">Uncharacterized protein</fullName>
    </submittedName>
</protein>
<accession>A0A1C6R7E8</accession>
<evidence type="ECO:0000313" key="2">
    <source>
        <dbReference type="EMBL" id="SCL12944.1"/>
    </source>
</evidence>
<proteinExistence type="predicted"/>
<dbReference type="Proteomes" id="UP000199699">
    <property type="component" value="Unassembled WGS sequence"/>
</dbReference>
<feature type="compositionally biased region" description="Basic and acidic residues" evidence="1">
    <location>
        <begin position="151"/>
        <end position="160"/>
    </location>
</feature>
<feature type="region of interest" description="Disordered" evidence="1">
    <location>
        <begin position="137"/>
        <end position="160"/>
    </location>
</feature>
<name>A0A1C6R7E8_9ACTN</name>